<feature type="compositionally biased region" description="Low complexity" evidence="1">
    <location>
        <begin position="12"/>
        <end position="24"/>
    </location>
</feature>
<accession>A0A368QWH2</accession>
<reference evidence="2" key="2">
    <citation type="submission" date="2015-07" db="EMBL/GenBank/DDBJ databases">
        <authorList>
            <person name="Noorani M."/>
        </authorList>
    </citation>
    <scope>NUCLEOTIDE SEQUENCE</scope>
    <source>
        <strain evidence="2">Yugu1</strain>
    </source>
</reference>
<evidence type="ECO:0000256" key="1">
    <source>
        <dbReference type="SAM" id="MobiDB-lite"/>
    </source>
</evidence>
<dbReference type="AlphaFoldDB" id="A0A368QWH2"/>
<proteinExistence type="predicted"/>
<reference evidence="2" key="1">
    <citation type="journal article" date="2012" name="Nat. Biotechnol.">
        <title>Reference genome sequence of the model plant Setaria.</title>
        <authorList>
            <person name="Bennetzen J.L."/>
            <person name="Schmutz J."/>
            <person name="Wang H."/>
            <person name="Percifield R."/>
            <person name="Hawkins J."/>
            <person name="Pontaroli A.C."/>
            <person name="Estep M."/>
            <person name="Feng L."/>
            <person name="Vaughn J.N."/>
            <person name="Grimwood J."/>
            <person name="Jenkins J."/>
            <person name="Barry K."/>
            <person name="Lindquist E."/>
            <person name="Hellsten U."/>
            <person name="Deshpande S."/>
            <person name="Wang X."/>
            <person name="Wu X."/>
            <person name="Mitros T."/>
            <person name="Triplett J."/>
            <person name="Yang X."/>
            <person name="Ye C.Y."/>
            <person name="Mauro-Herrera M."/>
            <person name="Wang L."/>
            <person name="Li P."/>
            <person name="Sharma M."/>
            <person name="Sharma R."/>
            <person name="Ronald P.C."/>
            <person name="Panaud O."/>
            <person name="Kellogg E.A."/>
            <person name="Brutnell T.P."/>
            <person name="Doust A.N."/>
            <person name="Tuskan G.A."/>
            <person name="Rokhsar D."/>
            <person name="Devos K.M."/>
        </authorList>
    </citation>
    <scope>NUCLEOTIDE SEQUENCE [LARGE SCALE GENOMIC DNA]</scope>
    <source>
        <strain evidence="2">Yugu1</strain>
    </source>
</reference>
<dbReference type="EMBL" id="CM003531">
    <property type="protein sequence ID" value="RCV22174.1"/>
    <property type="molecule type" value="Genomic_DNA"/>
</dbReference>
<organism evidence="2">
    <name type="scientific">Setaria italica</name>
    <name type="common">Foxtail millet</name>
    <name type="synonym">Panicum italicum</name>
    <dbReference type="NCBI Taxonomy" id="4555"/>
    <lineage>
        <taxon>Eukaryota</taxon>
        <taxon>Viridiplantae</taxon>
        <taxon>Streptophyta</taxon>
        <taxon>Embryophyta</taxon>
        <taxon>Tracheophyta</taxon>
        <taxon>Spermatophyta</taxon>
        <taxon>Magnoliopsida</taxon>
        <taxon>Liliopsida</taxon>
        <taxon>Poales</taxon>
        <taxon>Poaceae</taxon>
        <taxon>PACMAD clade</taxon>
        <taxon>Panicoideae</taxon>
        <taxon>Panicodae</taxon>
        <taxon>Paniceae</taxon>
        <taxon>Cenchrinae</taxon>
        <taxon>Setaria</taxon>
    </lineage>
</organism>
<feature type="compositionally biased region" description="Low complexity" evidence="1">
    <location>
        <begin position="54"/>
        <end position="65"/>
    </location>
</feature>
<sequence length="191" mass="20729">MPQIDHIHWNQSSLLSSRPAPALPKQKGLGLGHPAPQPHLLPFLPPLSPPASGPAPASGLPPAAQCAPVRREREVPERRRSAGGSRAQLPRRPRRSEMAVCAGPCAAPHERLPRRSRPLLAQCVRASREEASWPRRVRAKGRGRSRGEFSARGRSGGRELLCGRHGVPLLHGCPAFCEGIGEMMGYMPRFA</sequence>
<feature type="region of interest" description="Disordered" evidence="1">
    <location>
        <begin position="1"/>
        <end position="96"/>
    </location>
</feature>
<feature type="compositionally biased region" description="Basic and acidic residues" evidence="1">
    <location>
        <begin position="69"/>
        <end position="80"/>
    </location>
</feature>
<name>A0A368QWH2_SETIT</name>
<protein>
    <submittedName>
        <fullName evidence="2">Uncharacterized protein</fullName>
    </submittedName>
</protein>
<gene>
    <name evidence="2" type="ORF">SETIT_4G199500v2</name>
</gene>
<evidence type="ECO:0000313" key="2">
    <source>
        <dbReference type="EMBL" id="RCV22174.1"/>
    </source>
</evidence>
<feature type="compositionally biased region" description="Pro residues" evidence="1">
    <location>
        <begin position="35"/>
        <end position="53"/>
    </location>
</feature>